<dbReference type="InterPro" id="IPR038765">
    <property type="entry name" value="Papain-like_cys_pep_sf"/>
</dbReference>
<gene>
    <name evidence="1" type="ORF">EGT74_20265</name>
</gene>
<keyword evidence="2" id="KW-1185">Reference proteome</keyword>
<name>A0A3N4PNF6_9BACT</name>
<dbReference type="SUPFAM" id="SSF54001">
    <property type="entry name" value="Cysteine proteinases"/>
    <property type="match status" value="1"/>
</dbReference>
<dbReference type="PANTHER" id="PTHR35532:SF5">
    <property type="entry name" value="CARBOHYDRATE-BINDING DOMAIN-CONTAINING PROTEIN"/>
    <property type="match status" value="1"/>
</dbReference>
<proteinExistence type="predicted"/>
<protein>
    <recommendedName>
        <fullName evidence="3">Transglutaminase domain-containing protein</fullName>
    </recommendedName>
</protein>
<dbReference type="PANTHER" id="PTHR35532">
    <property type="entry name" value="SIMILAR TO POLYHYDROXYALKANOATE DEPOLYMERASE"/>
    <property type="match status" value="1"/>
</dbReference>
<sequence>MKSKGDVSQQAKPATMYLMKNAGRRWLLYFYFACHLLPGCREYIPDDVESALAQSGENRNEIMAAIRHYNRDEKDSLKLRALYFLITNMGTKYAYNVEIDLDRGKENSPFDIFSFFREARRDSLLGMKQKELRALFPAFSFRRHEPKCDLATITREMLVENIDYAFSAWDKPWARQLTFEEFCEYLLPYRSDGEPLSLWRKRISGEMAPWLSTKKITQRRNWLVLINDSLRNRFHYHIARLKYIPFELTPKQIDSLGGGTCEDLTMIASCWLKSAGIPVVNDFTPAWGSGYYKGQGHSWLSYLDENRVFYPFNPSYANPQPDSIRFGRDLLPKVYRHTFKEQPHSLAVREREGVAVPGFLNSPNILDVTDLYIRTVNIRVRLDNNPTNEKYAYLGVFSAFGWKVVAYGDISNNTEVEFSKMGPGVLYMPLLYVDGELVPAGRPLIGLSDTSRIIFGNRREKRYDSLKVPVGLVQLKQGDRFGLFVWDSNHWEFIYGGGVKTDDFITLRNLFKHSVYIIKRANKYDGSFEFIQRPFCVDSDTLRVL</sequence>
<comment type="caution">
    <text evidence="1">The sequence shown here is derived from an EMBL/GenBank/DDBJ whole genome shotgun (WGS) entry which is preliminary data.</text>
</comment>
<reference evidence="1 2" key="1">
    <citation type="submission" date="2018-11" db="EMBL/GenBank/DDBJ databases">
        <title>Chitinophaga lutea sp.nov., isolate from arsenic contaminated soil.</title>
        <authorList>
            <person name="Zong Y."/>
        </authorList>
    </citation>
    <scope>NUCLEOTIDE SEQUENCE [LARGE SCALE GENOMIC DNA]</scope>
    <source>
        <strain evidence="1 2">ZY74</strain>
    </source>
</reference>
<organism evidence="1 2">
    <name type="scientific">Chitinophaga lutea</name>
    <dbReference type="NCBI Taxonomy" id="2488634"/>
    <lineage>
        <taxon>Bacteria</taxon>
        <taxon>Pseudomonadati</taxon>
        <taxon>Bacteroidota</taxon>
        <taxon>Chitinophagia</taxon>
        <taxon>Chitinophagales</taxon>
        <taxon>Chitinophagaceae</taxon>
        <taxon>Chitinophaga</taxon>
    </lineage>
</organism>
<evidence type="ECO:0000313" key="2">
    <source>
        <dbReference type="Proteomes" id="UP000278351"/>
    </source>
</evidence>
<dbReference type="Proteomes" id="UP000278351">
    <property type="component" value="Unassembled WGS sequence"/>
</dbReference>
<evidence type="ECO:0008006" key="3">
    <source>
        <dbReference type="Google" id="ProtNLM"/>
    </source>
</evidence>
<dbReference type="AlphaFoldDB" id="A0A3N4PNF6"/>
<accession>A0A3N4PNF6</accession>
<dbReference type="EMBL" id="RPDH01000002">
    <property type="protein sequence ID" value="RPE09335.1"/>
    <property type="molecule type" value="Genomic_DNA"/>
</dbReference>
<evidence type="ECO:0000313" key="1">
    <source>
        <dbReference type="EMBL" id="RPE09335.1"/>
    </source>
</evidence>